<dbReference type="Proteomes" id="UP000197596">
    <property type="component" value="Unassembled WGS sequence"/>
</dbReference>
<evidence type="ECO:0000313" key="8">
    <source>
        <dbReference type="Proteomes" id="UP000197596"/>
    </source>
</evidence>
<dbReference type="InterPro" id="IPR039425">
    <property type="entry name" value="RNA_pol_sigma-70-like"/>
</dbReference>
<feature type="domain" description="RNA polymerase sigma-70 region 2" evidence="5">
    <location>
        <begin position="1"/>
        <end position="66"/>
    </location>
</feature>
<evidence type="ECO:0000256" key="4">
    <source>
        <dbReference type="ARBA" id="ARBA00023163"/>
    </source>
</evidence>
<gene>
    <name evidence="7" type="ORF">CEJ42_01465</name>
</gene>
<dbReference type="Gene3D" id="1.10.1740.10">
    <property type="match status" value="1"/>
</dbReference>
<name>A0A246WWJ5_9BURK</name>
<keyword evidence="4" id="KW-0804">Transcription</keyword>
<dbReference type="GO" id="GO:0003677">
    <property type="term" value="F:DNA binding"/>
    <property type="evidence" value="ECO:0007669"/>
    <property type="project" value="InterPro"/>
</dbReference>
<dbReference type="InterPro" id="IPR013249">
    <property type="entry name" value="RNA_pol_sigma70_r4_t2"/>
</dbReference>
<comment type="caution">
    <text evidence="7">The sequence shown here is derived from an EMBL/GenBank/DDBJ whole genome shotgun (WGS) entry which is preliminary data.</text>
</comment>
<organism evidence="7 8">
    <name type="scientific">Herbaspirillum robiniae</name>
    <dbReference type="NCBI Taxonomy" id="2014887"/>
    <lineage>
        <taxon>Bacteria</taxon>
        <taxon>Pseudomonadati</taxon>
        <taxon>Pseudomonadota</taxon>
        <taxon>Betaproteobacteria</taxon>
        <taxon>Burkholderiales</taxon>
        <taxon>Oxalobacteraceae</taxon>
        <taxon>Herbaspirillum</taxon>
    </lineage>
</organism>
<dbReference type="AlphaFoldDB" id="A0A246WWJ5"/>
<dbReference type="SUPFAM" id="SSF88946">
    <property type="entry name" value="Sigma2 domain of RNA polymerase sigma factors"/>
    <property type="match status" value="1"/>
</dbReference>
<feature type="domain" description="RNA polymerase sigma factor 70 region 4 type 2" evidence="6">
    <location>
        <begin position="97"/>
        <end position="144"/>
    </location>
</feature>
<comment type="similarity">
    <text evidence="1">Belongs to the sigma-70 factor family. ECF subfamily.</text>
</comment>
<keyword evidence="2" id="KW-0805">Transcription regulation</keyword>
<proteinExistence type="inferred from homology"/>
<keyword evidence="3" id="KW-0731">Sigma factor</keyword>
<dbReference type="InterPro" id="IPR036388">
    <property type="entry name" value="WH-like_DNA-bd_sf"/>
</dbReference>
<dbReference type="PANTHER" id="PTHR43133:SF63">
    <property type="entry name" value="RNA POLYMERASE SIGMA FACTOR FECI-RELATED"/>
    <property type="match status" value="1"/>
</dbReference>
<evidence type="ECO:0000259" key="5">
    <source>
        <dbReference type="Pfam" id="PF04542"/>
    </source>
</evidence>
<dbReference type="GO" id="GO:0016987">
    <property type="term" value="F:sigma factor activity"/>
    <property type="evidence" value="ECO:0007669"/>
    <property type="project" value="UniProtKB-KW"/>
</dbReference>
<dbReference type="Pfam" id="PF04542">
    <property type="entry name" value="Sigma70_r2"/>
    <property type="match status" value="1"/>
</dbReference>
<accession>A0A246WWJ5</accession>
<dbReference type="PANTHER" id="PTHR43133">
    <property type="entry name" value="RNA POLYMERASE ECF-TYPE SIGMA FACTO"/>
    <property type="match status" value="1"/>
</dbReference>
<dbReference type="GO" id="GO:0006352">
    <property type="term" value="P:DNA-templated transcription initiation"/>
    <property type="evidence" value="ECO:0007669"/>
    <property type="project" value="InterPro"/>
</dbReference>
<protein>
    <submittedName>
        <fullName evidence="7">RNA polymerase subunit sigma</fullName>
    </submittedName>
</protein>
<evidence type="ECO:0000313" key="7">
    <source>
        <dbReference type="EMBL" id="OWY31435.1"/>
    </source>
</evidence>
<dbReference type="Gene3D" id="1.10.10.10">
    <property type="entry name" value="Winged helix-like DNA-binding domain superfamily/Winged helix DNA-binding domain"/>
    <property type="match status" value="1"/>
</dbReference>
<reference evidence="7 8" key="1">
    <citation type="submission" date="2017-06" db="EMBL/GenBank/DDBJ databases">
        <title>Herbaspirillum phytohormonus sp. nov., isolated from the root nodule of Robinia pseudoacacia in lead-zinc mine.</title>
        <authorList>
            <person name="Fan M."/>
            <person name="Lin Y."/>
        </authorList>
    </citation>
    <scope>NUCLEOTIDE SEQUENCE [LARGE SCALE GENOMIC DNA]</scope>
    <source>
        <strain evidence="7 8">HZ10</strain>
    </source>
</reference>
<dbReference type="InterPro" id="IPR007627">
    <property type="entry name" value="RNA_pol_sigma70_r2"/>
</dbReference>
<dbReference type="InterPro" id="IPR013325">
    <property type="entry name" value="RNA_pol_sigma_r2"/>
</dbReference>
<dbReference type="InterPro" id="IPR014284">
    <property type="entry name" value="RNA_pol_sigma-70_dom"/>
</dbReference>
<sequence>MYSGHHNWLVQWLQRKLGNTVDAADLAQDTYVRVASGASMPRPEEARPYLVRIARNLVIDLYRRRKLEAAYVDALSSLPETAAPSHEETLIALQTLGAIDRALDSLPAKVRETFLMSQFDGQTYSAIAESLGIAVATVRKHMLTATRACFVAMQEAGAVPAAR</sequence>
<evidence type="ECO:0000256" key="3">
    <source>
        <dbReference type="ARBA" id="ARBA00023082"/>
    </source>
</evidence>
<dbReference type="EMBL" id="NJGU01000001">
    <property type="protein sequence ID" value="OWY31435.1"/>
    <property type="molecule type" value="Genomic_DNA"/>
</dbReference>
<dbReference type="Pfam" id="PF08281">
    <property type="entry name" value="Sigma70_r4_2"/>
    <property type="match status" value="1"/>
</dbReference>
<evidence type="ECO:0000259" key="6">
    <source>
        <dbReference type="Pfam" id="PF08281"/>
    </source>
</evidence>
<dbReference type="NCBIfam" id="TIGR02937">
    <property type="entry name" value="sigma70-ECF"/>
    <property type="match status" value="1"/>
</dbReference>
<evidence type="ECO:0000256" key="2">
    <source>
        <dbReference type="ARBA" id="ARBA00023015"/>
    </source>
</evidence>
<evidence type="ECO:0000256" key="1">
    <source>
        <dbReference type="ARBA" id="ARBA00010641"/>
    </source>
</evidence>
<dbReference type="InterPro" id="IPR013324">
    <property type="entry name" value="RNA_pol_sigma_r3/r4-like"/>
</dbReference>
<dbReference type="SUPFAM" id="SSF88659">
    <property type="entry name" value="Sigma3 and sigma4 domains of RNA polymerase sigma factors"/>
    <property type="match status" value="1"/>
</dbReference>